<sequence>MFVKRIRNSTILLAFISVVVAAPFTGYAESLNQAVESGKHLFMTANFNGNGRTCNSCHMAGGTTAGKLPDGSPIPSLNNAAAVFPRYNRRQDKVITLLDQVHNCVAGALQGTPPAYDSAEMVDLISYLSSLSQGKPLNMGGKPE</sequence>
<dbReference type="EMBL" id="AATS01000022">
    <property type="protein sequence ID" value="EAU53490.1"/>
    <property type="molecule type" value="Genomic_DNA"/>
</dbReference>
<accession>Q0EW65</accession>
<dbReference type="SUPFAM" id="SSF46626">
    <property type="entry name" value="Cytochrome c"/>
    <property type="match status" value="1"/>
</dbReference>
<evidence type="ECO:0000256" key="3">
    <source>
        <dbReference type="ARBA" id="ARBA00023004"/>
    </source>
</evidence>
<comment type="caution">
    <text evidence="7">The sequence shown here is derived from an EMBL/GenBank/DDBJ whole genome shotgun (WGS) entry which is preliminary data.</text>
</comment>
<keyword evidence="3 4" id="KW-0408">Iron</keyword>
<gene>
    <name evidence="7" type="ORF">SPV1_09739</name>
</gene>
<evidence type="ECO:0000313" key="7">
    <source>
        <dbReference type="EMBL" id="EAU53490.1"/>
    </source>
</evidence>
<evidence type="ECO:0000256" key="4">
    <source>
        <dbReference type="PROSITE-ProRule" id="PRU00433"/>
    </source>
</evidence>
<dbReference type="InParanoid" id="Q0EW65"/>
<dbReference type="GO" id="GO:0046872">
    <property type="term" value="F:metal ion binding"/>
    <property type="evidence" value="ECO:0007669"/>
    <property type="project" value="UniProtKB-KW"/>
</dbReference>
<dbReference type="AlphaFoldDB" id="Q0EW65"/>
<dbReference type="InterPro" id="IPR009056">
    <property type="entry name" value="Cyt_c-like_dom"/>
</dbReference>
<evidence type="ECO:0000256" key="1">
    <source>
        <dbReference type="ARBA" id="ARBA00022617"/>
    </source>
</evidence>
<dbReference type="Proteomes" id="UP000005297">
    <property type="component" value="Unassembled WGS sequence"/>
</dbReference>
<dbReference type="Pfam" id="PF21342">
    <property type="entry name" value="SoxA-TsdA_cyt-c"/>
    <property type="match status" value="1"/>
</dbReference>
<evidence type="ECO:0000313" key="8">
    <source>
        <dbReference type="Proteomes" id="UP000005297"/>
    </source>
</evidence>
<feature type="domain" description="Cytochrome c" evidence="6">
    <location>
        <begin position="33"/>
        <end position="132"/>
    </location>
</feature>
<dbReference type="GO" id="GO:0009055">
    <property type="term" value="F:electron transfer activity"/>
    <property type="evidence" value="ECO:0007669"/>
    <property type="project" value="InterPro"/>
</dbReference>
<evidence type="ECO:0000259" key="6">
    <source>
        <dbReference type="PROSITE" id="PS51007"/>
    </source>
</evidence>
<dbReference type="Gene3D" id="1.10.760.10">
    <property type="entry name" value="Cytochrome c-like domain"/>
    <property type="match status" value="1"/>
</dbReference>
<keyword evidence="1 4" id="KW-0349">Heme</keyword>
<reference evidence="7 8" key="1">
    <citation type="submission" date="2006-09" db="EMBL/GenBank/DDBJ databases">
        <authorList>
            <person name="Emerson D."/>
            <person name="Ferriera S."/>
            <person name="Johnson J."/>
            <person name="Kravitz S."/>
            <person name="Halpern A."/>
            <person name="Remington K."/>
            <person name="Beeson K."/>
            <person name="Tran B."/>
            <person name="Rogers Y.-H."/>
            <person name="Friedman R."/>
            <person name="Venter J.C."/>
        </authorList>
    </citation>
    <scope>NUCLEOTIDE SEQUENCE [LARGE SCALE GENOMIC DNA]</scope>
    <source>
        <strain evidence="7 8">PV-1</strain>
    </source>
</reference>
<name>Q0EW65_9PROT</name>
<dbReference type="PROSITE" id="PS51007">
    <property type="entry name" value="CYTC"/>
    <property type="match status" value="1"/>
</dbReference>
<organism evidence="7 8">
    <name type="scientific">Mariprofundus ferrooxydans PV-1</name>
    <dbReference type="NCBI Taxonomy" id="314345"/>
    <lineage>
        <taxon>Bacteria</taxon>
        <taxon>Pseudomonadati</taxon>
        <taxon>Pseudomonadota</taxon>
        <taxon>Candidatius Mariprofundia</taxon>
        <taxon>Mariprofundales</taxon>
        <taxon>Mariprofundaceae</taxon>
        <taxon>Mariprofundus</taxon>
    </lineage>
</organism>
<keyword evidence="8" id="KW-1185">Reference proteome</keyword>
<feature type="signal peptide" evidence="5">
    <location>
        <begin position="1"/>
        <end position="21"/>
    </location>
</feature>
<dbReference type="GO" id="GO:0020037">
    <property type="term" value="F:heme binding"/>
    <property type="evidence" value="ECO:0007669"/>
    <property type="project" value="InterPro"/>
</dbReference>
<keyword evidence="2 4" id="KW-0479">Metal-binding</keyword>
<evidence type="ECO:0000256" key="5">
    <source>
        <dbReference type="SAM" id="SignalP"/>
    </source>
</evidence>
<feature type="chain" id="PRO_5004171273" evidence="5">
    <location>
        <begin position="22"/>
        <end position="144"/>
    </location>
</feature>
<keyword evidence="5" id="KW-0732">Signal</keyword>
<dbReference type="HOGENOM" id="CLU_134479_0_0_0"/>
<protein>
    <submittedName>
        <fullName evidence="7">Cytochrome c, class I</fullName>
    </submittedName>
</protein>
<dbReference type="eggNOG" id="COG3258">
    <property type="taxonomic scope" value="Bacteria"/>
</dbReference>
<dbReference type="STRING" id="314344.AL013_13580"/>
<dbReference type="RefSeq" id="WP_009849467.1">
    <property type="nucleotide sequence ID" value="NZ_DS022294.1"/>
</dbReference>
<dbReference type="InterPro" id="IPR036909">
    <property type="entry name" value="Cyt_c-like_dom_sf"/>
</dbReference>
<dbReference type="OrthoDB" id="9808312at2"/>
<evidence type="ECO:0000256" key="2">
    <source>
        <dbReference type="ARBA" id="ARBA00022723"/>
    </source>
</evidence>
<proteinExistence type="predicted"/>